<dbReference type="EMBL" id="KN832990">
    <property type="protein sequence ID" value="KIM83554.1"/>
    <property type="molecule type" value="Genomic_DNA"/>
</dbReference>
<dbReference type="EMBL" id="KN833139">
    <property type="protein sequence ID" value="KIM72344.1"/>
    <property type="molecule type" value="Genomic_DNA"/>
</dbReference>
<reference evidence="2" key="3">
    <citation type="submission" date="2015-02" db="EMBL/GenBank/DDBJ databases">
        <title>Evolutionary Origins and Diversification of the Mycorrhizal Mutualists.</title>
        <authorList>
            <consortium name="DOE Joint Genome Institute"/>
            <consortium name="Mycorrhizal Genomics Consortium"/>
            <person name="Kohler A."/>
            <person name="Kuo A."/>
            <person name="Nagy L.G."/>
            <person name="Floudas D."/>
            <person name="Copeland A."/>
            <person name="Barry K.W."/>
            <person name="Cichocki N."/>
            <person name="Veneault-Fourrey C."/>
            <person name="LaButti K."/>
            <person name="Lindquist E.A."/>
            <person name="Lipzen A."/>
            <person name="Lundell T."/>
            <person name="Morin E."/>
            <person name="Murat C."/>
            <person name="Riley R."/>
            <person name="Ohm R."/>
            <person name="Sun H."/>
            <person name="Tunlid A."/>
            <person name="Henrissat B."/>
            <person name="Grigoriev I.V."/>
            <person name="Hibbett D.S."/>
            <person name="Martin F."/>
        </authorList>
    </citation>
    <scope>NUCLEOTIDE SEQUENCE</scope>
    <source>
        <strain evidence="2 4">F 1598</strain>
    </source>
</reference>
<dbReference type="Proteomes" id="UP000054166">
    <property type="component" value="Unassembled WGS sequence"/>
</dbReference>
<dbReference type="OrthoDB" id="3063862at2759"/>
<organism evidence="2 4">
    <name type="scientific">Piloderma croceum (strain F 1598)</name>
    <dbReference type="NCBI Taxonomy" id="765440"/>
    <lineage>
        <taxon>Eukaryota</taxon>
        <taxon>Fungi</taxon>
        <taxon>Dikarya</taxon>
        <taxon>Basidiomycota</taxon>
        <taxon>Agaricomycotina</taxon>
        <taxon>Agaricomycetes</taxon>
        <taxon>Agaricomycetidae</taxon>
        <taxon>Atheliales</taxon>
        <taxon>Atheliaceae</taxon>
        <taxon>Piloderma</taxon>
    </lineage>
</organism>
<evidence type="ECO:0000313" key="3">
    <source>
        <dbReference type="EMBL" id="KIM83554.1"/>
    </source>
</evidence>
<evidence type="ECO:0000313" key="4">
    <source>
        <dbReference type="Proteomes" id="UP000054166"/>
    </source>
</evidence>
<reference evidence="2 4" key="1">
    <citation type="submission" date="2014-04" db="EMBL/GenBank/DDBJ databases">
        <authorList>
            <consortium name="DOE Joint Genome Institute"/>
            <person name="Kuo A."/>
            <person name="Tarkka M."/>
            <person name="Buscot F."/>
            <person name="Kohler A."/>
            <person name="Nagy L.G."/>
            <person name="Floudas D."/>
            <person name="Copeland A."/>
            <person name="Barry K.W."/>
            <person name="Cichocki N."/>
            <person name="Veneault-Fourrey C."/>
            <person name="LaButti K."/>
            <person name="Lindquist E.A."/>
            <person name="Lipzen A."/>
            <person name="Lundell T."/>
            <person name="Morin E."/>
            <person name="Murat C."/>
            <person name="Sun H."/>
            <person name="Tunlid A."/>
            <person name="Henrissat B."/>
            <person name="Grigoriev I.V."/>
            <person name="Hibbett D.S."/>
            <person name="Martin F."/>
            <person name="Nordberg H.P."/>
            <person name="Cantor M.N."/>
            <person name="Hua S.X."/>
        </authorList>
    </citation>
    <scope>NUCLEOTIDE SEQUENCE [LARGE SCALE GENOMIC DNA]</scope>
    <source>
        <strain evidence="2 4">F 1598</strain>
    </source>
</reference>
<keyword evidence="4" id="KW-1185">Reference proteome</keyword>
<evidence type="ECO:0000313" key="1">
    <source>
        <dbReference type="EMBL" id="KIM72344.1"/>
    </source>
</evidence>
<feature type="non-terminal residue" evidence="2">
    <location>
        <position position="1"/>
    </location>
</feature>
<evidence type="ECO:0000313" key="2">
    <source>
        <dbReference type="EMBL" id="KIM82882.1"/>
    </source>
</evidence>
<proteinExistence type="predicted"/>
<dbReference type="AlphaFoldDB" id="A0A0C3BZT4"/>
<accession>A0A0C3BZT4</accession>
<protein>
    <submittedName>
        <fullName evidence="2">Uncharacterized protein</fullName>
    </submittedName>
</protein>
<gene>
    <name evidence="3" type="ORF">PILCRDRAFT_69169</name>
    <name evidence="2" type="ORF">PILCRDRAFT_784915</name>
    <name evidence="1" type="ORF">PILCRDRAFT_81959</name>
</gene>
<dbReference type="HOGENOM" id="CLU_045441_0_1_1"/>
<name>A0A0C3BZT4_PILCF</name>
<reference evidence="4" key="2">
    <citation type="submission" date="2015-01" db="EMBL/GenBank/DDBJ databases">
        <title>Evolutionary Origins and Diversification of the Mycorrhizal Mutualists.</title>
        <authorList>
            <consortium name="DOE Joint Genome Institute"/>
            <consortium name="Mycorrhizal Genomics Consortium"/>
            <person name="Kohler A."/>
            <person name="Kuo A."/>
            <person name="Nagy L.G."/>
            <person name="Floudas D."/>
            <person name="Copeland A."/>
            <person name="Barry K.W."/>
            <person name="Cichocki N."/>
            <person name="Veneault-Fourrey C."/>
            <person name="LaButti K."/>
            <person name="Lindquist E.A."/>
            <person name="Lipzen A."/>
            <person name="Lundell T."/>
            <person name="Morin E."/>
            <person name="Murat C."/>
            <person name="Riley R."/>
            <person name="Ohm R."/>
            <person name="Sun H."/>
            <person name="Tunlid A."/>
            <person name="Henrissat B."/>
            <person name="Grigoriev I.V."/>
            <person name="Hibbett D.S."/>
            <person name="Martin F."/>
        </authorList>
    </citation>
    <scope>NUCLEOTIDE SEQUENCE [LARGE SCALE GENOMIC DNA]</scope>
    <source>
        <strain evidence="4">F 1598</strain>
    </source>
</reference>
<sequence length="353" mass="39544">IEVTYIMSIMSAAEARKTVVSKRIAKSAILKLNMDEPWETIQAQLLVKIDHALSPSQIRYDQYDIKFYITRVLPKPGLSLSCKTDYDLMILKARKLKDCTVNITVVQLASDDDKENDREAELVEVAKPKKKAVRTRRDPATLPGNVNKNRFIQELRDEYKCKKPDSACPGTYCFDSPDGNHIVLSHAHIDCWASAMLKDDDSATLLKPPNHKLFDPTNSISPVIQRRQALLAAQNPTAVAPAPPVINFNGAFDFLRPLIPHAPAEHVNPTPSIQFSVTLLPSTRLAGPDMTLEIFCTTYGLSPKIIEKFTANDYLHARFLRFILITELTDMGFTRGEIAALRDAVETWSILIS</sequence>
<dbReference type="EMBL" id="KN832993">
    <property type="protein sequence ID" value="KIM82882.1"/>
    <property type="molecule type" value="Genomic_DNA"/>
</dbReference>
<dbReference type="STRING" id="765440.A0A0C3BZT4"/>